<reference evidence="2 3" key="1">
    <citation type="submission" date="2017-02" db="EMBL/GenBank/DDBJ databases">
        <authorList>
            <person name="Dridi B."/>
        </authorList>
    </citation>
    <scope>NUCLEOTIDE SEQUENCE [LARGE SCALE GENOMIC DNA]</scope>
    <source>
        <strain evidence="2 3">JB380</strain>
    </source>
</reference>
<name>A0A1R4HPH6_9GAMM</name>
<protein>
    <submittedName>
        <fullName evidence="2">Uncharacterized protein</fullName>
    </submittedName>
</protein>
<dbReference type="EMBL" id="FUKM01000003">
    <property type="protein sequence ID" value="SJN09254.1"/>
    <property type="molecule type" value="Genomic_DNA"/>
</dbReference>
<sequence>MGYLDYSKLMLTKMTKVEAREAWERHIESPDQALPTGRTSRDRYIITGDKHGPST</sequence>
<evidence type="ECO:0000313" key="2">
    <source>
        <dbReference type="EMBL" id="SJN09254.1"/>
    </source>
</evidence>
<feature type="compositionally biased region" description="Basic and acidic residues" evidence="1">
    <location>
        <begin position="39"/>
        <end position="55"/>
    </location>
</feature>
<dbReference type="RefSeq" id="WP_176372150.1">
    <property type="nucleotide sequence ID" value="NZ_FUKM01000003.1"/>
</dbReference>
<evidence type="ECO:0000313" key="3">
    <source>
        <dbReference type="Proteomes" id="UP000196331"/>
    </source>
</evidence>
<dbReference type="AlphaFoldDB" id="A0A1R4HPH6"/>
<accession>A0A1R4HPH6</accession>
<comment type="caution">
    <text evidence="2">The sequence shown here is derived from an EMBL/GenBank/DDBJ whole genome shotgun (WGS) entry which is preliminary data.</text>
</comment>
<proteinExistence type="predicted"/>
<dbReference type="Proteomes" id="UP000196331">
    <property type="component" value="Unassembled WGS sequence"/>
</dbReference>
<feature type="region of interest" description="Disordered" evidence="1">
    <location>
        <begin position="29"/>
        <end position="55"/>
    </location>
</feature>
<evidence type="ECO:0000256" key="1">
    <source>
        <dbReference type="SAM" id="MobiDB-lite"/>
    </source>
</evidence>
<gene>
    <name evidence="2" type="ORF">CZ787_01110</name>
</gene>
<organism evidence="2 3">
    <name type="scientific">Halomonas citrativorans</name>
    <dbReference type="NCBI Taxonomy" id="2742612"/>
    <lineage>
        <taxon>Bacteria</taxon>
        <taxon>Pseudomonadati</taxon>
        <taxon>Pseudomonadota</taxon>
        <taxon>Gammaproteobacteria</taxon>
        <taxon>Oceanospirillales</taxon>
        <taxon>Halomonadaceae</taxon>
        <taxon>Halomonas</taxon>
    </lineage>
</organism>